<dbReference type="EMBL" id="GL876966">
    <property type="protein sequence ID" value="KLU81978.1"/>
    <property type="molecule type" value="Genomic_DNA"/>
</dbReference>
<reference evidence="2" key="1">
    <citation type="submission" date="2010-05" db="EMBL/GenBank/DDBJ databases">
        <title>The Genome Sequence of Magnaporthe poae strain ATCC 64411.</title>
        <authorList>
            <consortium name="The Broad Institute Genome Sequencing Platform"/>
            <consortium name="Broad Institute Genome Sequencing Center for Infectious Disease"/>
            <person name="Ma L.-J."/>
            <person name="Dead R."/>
            <person name="Young S."/>
            <person name="Zeng Q."/>
            <person name="Koehrsen M."/>
            <person name="Alvarado L."/>
            <person name="Berlin A."/>
            <person name="Chapman S.B."/>
            <person name="Chen Z."/>
            <person name="Freedman E."/>
            <person name="Gellesch M."/>
            <person name="Goldberg J."/>
            <person name="Griggs A."/>
            <person name="Gujja S."/>
            <person name="Heilman E.R."/>
            <person name="Heiman D."/>
            <person name="Hepburn T."/>
            <person name="Howarth C."/>
            <person name="Jen D."/>
            <person name="Larson L."/>
            <person name="Mehta T."/>
            <person name="Neiman D."/>
            <person name="Pearson M."/>
            <person name="Roberts A."/>
            <person name="Saif S."/>
            <person name="Shea T."/>
            <person name="Shenoy N."/>
            <person name="Sisk P."/>
            <person name="Stolte C."/>
            <person name="Sykes S."/>
            <person name="Walk T."/>
            <person name="White J."/>
            <person name="Yandava C."/>
            <person name="Haas B."/>
            <person name="Nusbaum C."/>
            <person name="Birren B."/>
        </authorList>
    </citation>
    <scope>NUCLEOTIDE SEQUENCE</scope>
    <source>
        <strain evidence="2">ATCC 64411</strain>
    </source>
</reference>
<keyword evidence="4" id="KW-1185">Reference proteome</keyword>
<dbReference type="Proteomes" id="UP000011715">
    <property type="component" value="Unassembled WGS sequence"/>
</dbReference>
<feature type="region of interest" description="Disordered" evidence="1">
    <location>
        <begin position="387"/>
        <end position="424"/>
    </location>
</feature>
<evidence type="ECO:0000313" key="3">
    <source>
        <dbReference type="EnsemblFungi" id="MAPG_01058T0"/>
    </source>
</evidence>
<feature type="compositionally biased region" description="Basic and acidic residues" evidence="1">
    <location>
        <begin position="395"/>
        <end position="405"/>
    </location>
</feature>
<organism evidence="3 4">
    <name type="scientific">Magnaporthiopsis poae (strain ATCC 64411 / 73-15)</name>
    <name type="common">Kentucky bluegrass fungus</name>
    <name type="synonym">Magnaporthe poae</name>
    <dbReference type="NCBI Taxonomy" id="644358"/>
    <lineage>
        <taxon>Eukaryota</taxon>
        <taxon>Fungi</taxon>
        <taxon>Dikarya</taxon>
        <taxon>Ascomycota</taxon>
        <taxon>Pezizomycotina</taxon>
        <taxon>Sordariomycetes</taxon>
        <taxon>Sordariomycetidae</taxon>
        <taxon>Magnaporthales</taxon>
        <taxon>Magnaporthaceae</taxon>
        <taxon>Magnaporthiopsis</taxon>
    </lineage>
</organism>
<dbReference type="EMBL" id="ADBL01000246">
    <property type="status" value="NOT_ANNOTATED_CDS"/>
    <property type="molecule type" value="Genomic_DNA"/>
</dbReference>
<reference evidence="3" key="4">
    <citation type="journal article" date="2015" name="G3 (Bethesda)">
        <title>Genome sequences of three phytopathogenic species of the Magnaporthaceae family of fungi.</title>
        <authorList>
            <person name="Okagaki L.H."/>
            <person name="Nunes C.C."/>
            <person name="Sailsbery J."/>
            <person name="Clay B."/>
            <person name="Brown D."/>
            <person name="John T."/>
            <person name="Oh Y."/>
            <person name="Young N."/>
            <person name="Fitzgerald M."/>
            <person name="Haas B.J."/>
            <person name="Zeng Q."/>
            <person name="Young S."/>
            <person name="Adiconis X."/>
            <person name="Fan L."/>
            <person name="Levin J.Z."/>
            <person name="Mitchell T.K."/>
            <person name="Okubara P.A."/>
            <person name="Farman M.L."/>
            <person name="Kohn L.M."/>
            <person name="Birren B."/>
            <person name="Ma L.-J."/>
            <person name="Dean R.A."/>
        </authorList>
    </citation>
    <scope>NUCLEOTIDE SEQUENCE</scope>
    <source>
        <strain evidence="3">ATCC 64411 / 73-15</strain>
    </source>
</reference>
<gene>
    <name evidence="2" type="ORF">MAPG_01058</name>
</gene>
<dbReference type="eggNOG" id="ENOG502T7GD">
    <property type="taxonomic scope" value="Eukaryota"/>
</dbReference>
<reference evidence="2" key="3">
    <citation type="submission" date="2011-03" db="EMBL/GenBank/DDBJ databases">
        <title>Annotation of Magnaporthe poae ATCC 64411.</title>
        <authorList>
            <person name="Ma L.-J."/>
            <person name="Dead R."/>
            <person name="Young S.K."/>
            <person name="Zeng Q."/>
            <person name="Gargeya S."/>
            <person name="Fitzgerald M."/>
            <person name="Haas B."/>
            <person name="Abouelleil A."/>
            <person name="Alvarado L."/>
            <person name="Arachchi H.M."/>
            <person name="Berlin A."/>
            <person name="Brown A."/>
            <person name="Chapman S.B."/>
            <person name="Chen Z."/>
            <person name="Dunbar C."/>
            <person name="Freedman E."/>
            <person name="Gearin G."/>
            <person name="Gellesch M."/>
            <person name="Goldberg J."/>
            <person name="Griggs A."/>
            <person name="Gujja S."/>
            <person name="Heiman D."/>
            <person name="Howarth C."/>
            <person name="Larson L."/>
            <person name="Lui A."/>
            <person name="MacDonald P.J.P."/>
            <person name="Mehta T."/>
            <person name="Montmayeur A."/>
            <person name="Murphy C."/>
            <person name="Neiman D."/>
            <person name="Pearson M."/>
            <person name="Priest M."/>
            <person name="Roberts A."/>
            <person name="Saif S."/>
            <person name="Shea T."/>
            <person name="Shenoy N."/>
            <person name="Sisk P."/>
            <person name="Stolte C."/>
            <person name="Sykes S."/>
            <person name="Yandava C."/>
            <person name="Wortman J."/>
            <person name="Nusbaum C."/>
            <person name="Birren B."/>
        </authorList>
    </citation>
    <scope>NUCLEOTIDE SEQUENCE</scope>
    <source>
        <strain evidence="2">ATCC 64411</strain>
    </source>
</reference>
<dbReference type="EnsemblFungi" id="MAPG_01058T0">
    <property type="protein sequence ID" value="MAPG_01058T0"/>
    <property type="gene ID" value="MAPG_01058"/>
</dbReference>
<name>A0A0C4DMP7_MAGP6</name>
<reference evidence="3" key="5">
    <citation type="submission" date="2015-06" db="UniProtKB">
        <authorList>
            <consortium name="EnsemblFungi"/>
        </authorList>
    </citation>
    <scope>IDENTIFICATION</scope>
    <source>
        <strain evidence="3">ATCC 64411</strain>
    </source>
</reference>
<evidence type="ECO:0000313" key="4">
    <source>
        <dbReference type="Proteomes" id="UP000011715"/>
    </source>
</evidence>
<sequence>MTTADNFPPQSCLKMVDIAKSRFWNEEKESRLQRECPDFVTQVGESELGAWKMAQFLFKTDIPDIFTYGLRLDPQLEISSQLPEDRSEFFARLQDILPHPVFQRSAAHLRFVLQMAVFFNVEGHVEPYGPVPQAASVTSAVLDPRKGKDAASVKDGASLVLALWKDFGSGQGYGIRLVLDQLQRQAAERKEDDERMRDETEAPPEWPAEAKQLFFVGIQELIDVADALDSVDHFFAGRCLYFRHRLDHHVNSWGGWATVAPLNLYLLEEMVNLAAQRDELKYRLRKALRIADGEADRRDLHVFDIPDNDPEPEYAFADELESDVRSVLAGDICPRRYPLICTSSSLDGGGVQAALGQFCGASRDAAGVTIAFAWPIGSRPASPDFWLLPNASDGGEERSDLDAGLHEVSSLSGDEDDGESETDSLLLRQFASQVDDESVSELLAGGSRQVKGYK</sequence>
<dbReference type="VEuPathDB" id="FungiDB:MAPG_01058"/>
<evidence type="ECO:0000313" key="2">
    <source>
        <dbReference type="EMBL" id="KLU81978.1"/>
    </source>
</evidence>
<reference evidence="4" key="2">
    <citation type="submission" date="2010-05" db="EMBL/GenBank/DDBJ databases">
        <title>The genome sequence of Magnaporthe poae strain ATCC 64411.</title>
        <authorList>
            <person name="Ma L.-J."/>
            <person name="Dead R."/>
            <person name="Young S."/>
            <person name="Zeng Q."/>
            <person name="Koehrsen M."/>
            <person name="Alvarado L."/>
            <person name="Berlin A."/>
            <person name="Chapman S.B."/>
            <person name="Chen Z."/>
            <person name="Freedman E."/>
            <person name="Gellesch M."/>
            <person name="Goldberg J."/>
            <person name="Griggs A."/>
            <person name="Gujja S."/>
            <person name="Heilman E.R."/>
            <person name="Heiman D."/>
            <person name="Hepburn T."/>
            <person name="Howarth C."/>
            <person name="Jen D."/>
            <person name="Larson L."/>
            <person name="Mehta T."/>
            <person name="Neiman D."/>
            <person name="Pearson M."/>
            <person name="Roberts A."/>
            <person name="Saif S."/>
            <person name="Shea T."/>
            <person name="Shenoy N."/>
            <person name="Sisk P."/>
            <person name="Stolte C."/>
            <person name="Sykes S."/>
            <person name="Walk T."/>
            <person name="White J."/>
            <person name="Yandava C."/>
            <person name="Haas B."/>
            <person name="Nusbaum C."/>
            <person name="Birren B."/>
        </authorList>
    </citation>
    <scope>NUCLEOTIDE SEQUENCE [LARGE SCALE GENOMIC DNA]</scope>
    <source>
        <strain evidence="4">ATCC 64411 / 73-15</strain>
    </source>
</reference>
<proteinExistence type="predicted"/>
<protein>
    <submittedName>
        <fullName evidence="2 3">Uncharacterized protein</fullName>
    </submittedName>
</protein>
<dbReference type="AlphaFoldDB" id="A0A0C4DMP7"/>
<accession>A0A0C4DMP7</accession>
<feature type="compositionally biased region" description="Acidic residues" evidence="1">
    <location>
        <begin position="413"/>
        <end position="422"/>
    </location>
</feature>
<dbReference type="OrthoDB" id="5245117at2759"/>
<dbReference type="OMA" id="NDPEPEY"/>
<evidence type="ECO:0000256" key="1">
    <source>
        <dbReference type="SAM" id="MobiDB-lite"/>
    </source>
</evidence>